<gene>
    <name evidence="1" type="ORF">F6W21_02175</name>
</gene>
<dbReference type="PANTHER" id="PTHR35006:SF2">
    <property type="entry name" value="GLYOXALASE FAMILY PROTEIN (AFU_ORTHOLOGUE AFUA_5G14830)"/>
    <property type="match status" value="1"/>
</dbReference>
<dbReference type="Proteomes" id="UP000868497">
    <property type="component" value="Unassembled WGS sequence"/>
</dbReference>
<organism evidence="1 2">
    <name type="scientific">Klebsiella oxytoca</name>
    <dbReference type="NCBI Taxonomy" id="571"/>
    <lineage>
        <taxon>Bacteria</taxon>
        <taxon>Pseudomonadati</taxon>
        <taxon>Pseudomonadota</taxon>
        <taxon>Gammaproteobacteria</taxon>
        <taxon>Enterobacterales</taxon>
        <taxon>Enterobacteriaceae</taxon>
        <taxon>Klebsiella/Raoultella group</taxon>
        <taxon>Klebsiella</taxon>
    </lineage>
</organism>
<dbReference type="InterPro" id="IPR029068">
    <property type="entry name" value="Glyas_Bleomycin-R_OHBP_Dase"/>
</dbReference>
<dbReference type="PANTHER" id="PTHR35006">
    <property type="entry name" value="GLYOXALASE FAMILY PROTEIN (AFU_ORTHOLOGUE AFUA_5G14830)"/>
    <property type="match status" value="1"/>
</dbReference>
<proteinExistence type="predicted"/>
<dbReference type="SUPFAM" id="SSF54593">
    <property type="entry name" value="Glyoxalase/Bleomycin resistance protein/Dihydroxybiphenyl dioxygenase"/>
    <property type="match status" value="1"/>
</dbReference>
<comment type="caution">
    <text evidence="1">The sequence shown here is derived from an EMBL/GenBank/DDBJ whole genome shotgun (WGS) entry which is preliminary data.</text>
</comment>
<dbReference type="Gene3D" id="3.10.180.10">
    <property type="entry name" value="2,3-Dihydroxybiphenyl 1,2-Dioxygenase, domain 1"/>
    <property type="match status" value="1"/>
</dbReference>
<name>A0AAD3UFN2_KLEOX</name>
<evidence type="ECO:0000313" key="2">
    <source>
        <dbReference type="Proteomes" id="UP000868497"/>
    </source>
</evidence>
<dbReference type="AlphaFoldDB" id="A0AAD3UFN2"/>
<dbReference type="EMBL" id="DACXIC010000002">
    <property type="protein sequence ID" value="HAU4355133.1"/>
    <property type="molecule type" value="Genomic_DNA"/>
</dbReference>
<accession>A0AAD3UFN2</accession>
<protein>
    <submittedName>
        <fullName evidence="1">Glyoxalase</fullName>
    </submittedName>
</protein>
<reference evidence="1" key="2">
    <citation type="submission" date="2019-09" db="EMBL/GenBank/DDBJ databases">
        <authorList>
            <consortium name="NCBI Pathogen Detection Project"/>
        </authorList>
    </citation>
    <scope>NUCLEOTIDE SEQUENCE</scope>
    <source>
        <strain evidence="1">AUSMDU00005748</strain>
    </source>
</reference>
<reference evidence="1" key="1">
    <citation type="journal article" date="2018" name="Genome Biol.">
        <title>SKESA: strategic k-mer extension for scrupulous assemblies.</title>
        <authorList>
            <person name="Souvorov A."/>
            <person name="Agarwala R."/>
            <person name="Lipman D.J."/>
        </authorList>
    </citation>
    <scope>NUCLEOTIDE SEQUENCE</scope>
    <source>
        <strain evidence="1">AUSMDU00005748</strain>
    </source>
</reference>
<sequence length="63" mass="6892">MLIGRIARSAEHTQQLHALALNHGGTDEGAPGLRPHYGEGFHNAYIIDPNGNKLTFVYYTAQS</sequence>
<evidence type="ECO:0000313" key="1">
    <source>
        <dbReference type="EMBL" id="HAU4355133.1"/>
    </source>
</evidence>